<evidence type="ECO:0000256" key="2">
    <source>
        <dbReference type="SAM" id="SignalP"/>
    </source>
</evidence>
<evidence type="ECO:0000313" key="3">
    <source>
        <dbReference type="EMBL" id="KAJ9141723.1"/>
    </source>
</evidence>
<sequence>MLSKTLFLLTSFAGAATAAPPCRPRSSEVSSAVPTSTVAGSAPTPTLPSTGATDLAGPPAGLVLKKIAVGHGIQNYTCANSSASTTATGALAVLYDITTLYPGTAATGLSEFAWAGLPSTVLWSQDLPLNLNNSTAAAPGTPDSPNDLPETAYGATSDPFPSPADLVLGEIAPAAFLGHHFFDTAGTPNFDLASTSGLYFIGAKTGSVSAPPTADAGVLGTGAVAWLQLTDNGSGRSQGLSYVYRVLTAGGNPHTCADAGAGAGSVPYAAMYWFYGSSS</sequence>
<dbReference type="Pfam" id="PF11937">
    <property type="entry name" value="DUF3455"/>
    <property type="match status" value="1"/>
</dbReference>
<organism evidence="3 4">
    <name type="scientific">Pleurostoma richardsiae</name>
    <dbReference type="NCBI Taxonomy" id="41990"/>
    <lineage>
        <taxon>Eukaryota</taxon>
        <taxon>Fungi</taxon>
        <taxon>Dikarya</taxon>
        <taxon>Ascomycota</taxon>
        <taxon>Pezizomycotina</taxon>
        <taxon>Sordariomycetes</taxon>
        <taxon>Sordariomycetidae</taxon>
        <taxon>Calosphaeriales</taxon>
        <taxon>Pleurostomataceae</taxon>
        <taxon>Pleurostoma</taxon>
    </lineage>
</organism>
<dbReference type="AlphaFoldDB" id="A0AA38RMA1"/>
<gene>
    <name evidence="3" type="ORF">NKR23_g7676</name>
</gene>
<name>A0AA38RMA1_9PEZI</name>
<accession>A0AA38RMA1</accession>
<reference evidence="3" key="1">
    <citation type="submission" date="2022-07" db="EMBL/GenBank/DDBJ databases">
        <title>Fungi with potential for degradation of polypropylene.</title>
        <authorList>
            <person name="Gostincar C."/>
        </authorList>
    </citation>
    <scope>NUCLEOTIDE SEQUENCE</scope>
    <source>
        <strain evidence="3">EXF-13308</strain>
    </source>
</reference>
<keyword evidence="4" id="KW-1185">Reference proteome</keyword>
<dbReference type="EMBL" id="JANBVO010000025">
    <property type="protein sequence ID" value="KAJ9141723.1"/>
    <property type="molecule type" value="Genomic_DNA"/>
</dbReference>
<dbReference type="PANTHER" id="PTHR35567">
    <property type="entry name" value="MALATE DEHYDROGENASE (AFU_ORTHOLOGUE AFUA_2G13800)"/>
    <property type="match status" value="1"/>
</dbReference>
<comment type="caution">
    <text evidence="3">The sequence shown here is derived from an EMBL/GenBank/DDBJ whole genome shotgun (WGS) entry which is preliminary data.</text>
</comment>
<feature type="signal peptide" evidence="2">
    <location>
        <begin position="1"/>
        <end position="18"/>
    </location>
</feature>
<dbReference type="PANTHER" id="PTHR35567:SF3">
    <property type="entry name" value="MALATE DEHYDROGENASE"/>
    <property type="match status" value="1"/>
</dbReference>
<feature type="region of interest" description="Disordered" evidence="1">
    <location>
        <begin position="133"/>
        <end position="156"/>
    </location>
</feature>
<dbReference type="Proteomes" id="UP001174694">
    <property type="component" value="Unassembled WGS sequence"/>
</dbReference>
<evidence type="ECO:0000313" key="4">
    <source>
        <dbReference type="Proteomes" id="UP001174694"/>
    </source>
</evidence>
<dbReference type="InterPro" id="IPR021851">
    <property type="entry name" value="DUF3455"/>
</dbReference>
<keyword evidence="2" id="KW-0732">Signal</keyword>
<proteinExistence type="predicted"/>
<feature type="compositionally biased region" description="Polar residues" evidence="1">
    <location>
        <begin position="27"/>
        <end position="52"/>
    </location>
</feature>
<evidence type="ECO:0000256" key="1">
    <source>
        <dbReference type="SAM" id="MobiDB-lite"/>
    </source>
</evidence>
<evidence type="ECO:0008006" key="5">
    <source>
        <dbReference type="Google" id="ProtNLM"/>
    </source>
</evidence>
<feature type="chain" id="PRO_5041220396" description="Malate dehydrogenase" evidence="2">
    <location>
        <begin position="19"/>
        <end position="279"/>
    </location>
</feature>
<protein>
    <recommendedName>
        <fullName evidence="5">Malate dehydrogenase</fullName>
    </recommendedName>
</protein>
<feature type="region of interest" description="Disordered" evidence="1">
    <location>
        <begin position="17"/>
        <end position="53"/>
    </location>
</feature>